<dbReference type="Pfam" id="PF00089">
    <property type="entry name" value="Trypsin"/>
    <property type="match status" value="1"/>
</dbReference>
<dbReference type="PANTHER" id="PTHR24258">
    <property type="entry name" value="SERINE PROTEASE-RELATED"/>
    <property type="match status" value="1"/>
</dbReference>
<dbReference type="GO" id="GO:0004252">
    <property type="term" value="F:serine-type endopeptidase activity"/>
    <property type="evidence" value="ECO:0007669"/>
    <property type="project" value="InterPro"/>
</dbReference>
<dbReference type="SMART" id="SM00192">
    <property type="entry name" value="LDLa"/>
    <property type="match status" value="2"/>
</dbReference>
<dbReference type="AlphaFoldDB" id="A0AAN9TUP1"/>
<dbReference type="Gene3D" id="1.10.2000.10">
    <property type="entry name" value="Frizzled cysteine-rich domain"/>
    <property type="match status" value="1"/>
</dbReference>
<keyword evidence="9" id="KW-1185">Reference proteome</keyword>
<evidence type="ECO:0000259" key="6">
    <source>
        <dbReference type="PROSITE" id="PS50038"/>
    </source>
</evidence>
<name>A0AAN9TUP1_9HEMI</name>
<dbReference type="PROSITE" id="PS01209">
    <property type="entry name" value="LDLRA_1"/>
    <property type="match status" value="1"/>
</dbReference>
<feature type="disulfide bond" evidence="4">
    <location>
        <begin position="199"/>
        <end position="245"/>
    </location>
</feature>
<feature type="domain" description="Peptidase S1" evidence="7">
    <location>
        <begin position="506"/>
        <end position="725"/>
    </location>
</feature>
<keyword evidence="3 5" id="KW-1015">Disulfide bond</keyword>
<evidence type="ECO:0000256" key="1">
    <source>
        <dbReference type="ARBA" id="ARBA00004401"/>
    </source>
</evidence>
<accession>A0AAN9TUP1</accession>
<evidence type="ECO:0000259" key="7">
    <source>
        <dbReference type="PROSITE" id="PS50240"/>
    </source>
</evidence>
<dbReference type="Pfam" id="PF00057">
    <property type="entry name" value="Ldl_recept_a"/>
    <property type="match status" value="1"/>
</dbReference>
<dbReference type="InterPro" id="IPR043504">
    <property type="entry name" value="Peptidase_S1_PA_chymotrypsin"/>
</dbReference>
<dbReference type="PROSITE" id="PS50240">
    <property type="entry name" value="TRYPSIN_DOM"/>
    <property type="match status" value="1"/>
</dbReference>
<dbReference type="SUPFAM" id="SSF50494">
    <property type="entry name" value="Trypsin-like serine proteases"/>
    <property type="match status" value="1"/>
</dbReference>
<proteinExistence type="predicted"/>
<dbReference type="EMBL" id="JBBCAQ010000022">
    <property type="protein sequence ID" value="KAK7590907.1"/>
    <property type="molecule type" value="Genomic_DNA"/>
</dbReference>
<keyword evidence="2" id="KW-0812">Transmembrane</keyword>
<dbReference type="Gene3D" id="2.40.10.10">
    <property type="entry name" value="Trypsin-like serine proteases"/>
    <property type="match status" value="1"/>
</dbReference>
<feature type="disulfide bond" evidence="5">
    <location>
        <begin position="344"/>
        <end position="356"/>
    </location>
</feature>
<dbReference type="SUPFAM" id="SSF57424">
    <property type="entry name" value="LDL receptor-like module"/>
    <property type="match status" value="1"/>
</dbReference>
<feature type="domain" description="FZ" evidence="6">
    <location>
        <begin position="185"/>
        <end position="307"/>
    </location>
</feature>
<dbReference type="InterPro" id="IPR036790">
    <property type="entry name" value="Frizzled_dom_sf"/>
</dbReference>
<comment type="caution">
    <text evidence="5">Lacks conserved residue(s) required for the propagation of feature annotation.</text>
</comment>
<keyword evidence="2" id="KW-0735">Signal-anchor</keyword>
<evidence type="ECO:0000256" key="5">
    <source>
        <dbReference type="PROSITE-ProRule" id="PRU00124"/>
    </source>
</evidence>
<sequence length="727" mass="81469">MTGLSSKKSSSRISRSTNPLENYRFADDYNEYLYVKVENGEELSFRGSFTVIFNDTYQPVLLNSSTESNESKIALYERALINAIHVQPGLRLAFMSADILALDDVEGESNITVHFEVKFNPRLLFGGDINSITKTIKENLWIPNGIVDIESVSIRETHSASMVSASSLSPRIAPPSHILDDNFSNDLGRCTPITQLPFCSNYESNSTSFPNLFMHRDAADMKNDLIIFRELIDAECFDNAAEFLCQVLQPSCIQRSNFSAETYLPCKQFCDEFVSGCGSRFNDRLKQSLDCSKFPQYSTIGKNCHKQPNCNVVNLKNNDPFDHRMCDGIPDCTDMEDELGCPYCKNGIHCGLTKTCISSANYCDEVPDCEDDSDEKSCLSLTSNIMADFQYKTALDAHNPREGFAVYTNRGIPAHVCINKDNINEEILQRTGELFCKSSTYQNVSEIEVKTADNISNENYVEIEAGNESEISFISMNNCSSDGLLYIKCSNLECGLQTTRTNSNSIEGLNKLAKNGDWPWYAALFKNGIHSCDATLISESWLLTTVSCFQGQSRAEWIARLGSVRLHSKSPWQQERHIIGMVKSPVEGSTLVLLKLSNPVIYSHFVRPICLPLNHSPAEELTYCNALGWRALQRVEVRETTLENCADMSIMMSNGLCAASVFNTDECDEEEIAGSAMLCLTSQQNKWVLIGVSNWRISCTPVEMRRPRLYDKVATNVNWIRSVINEA</sequence>
<organism evidence="8 9">
    <name type="scientific">Parthenolecanium corni</name>
    <dbReference type="NCBI Taxonomy" id="536013"/>
    <lineage>
        <taxon>Eukaryota</taxon>
        <taxon>Metazoa</taxon>
        <taxon>Ecdysozoa</taxon>
        <taxon>Arthropoda</taxon>
        <taxon>Hexapoda</taxon>
        <taxon>Insecta</taxon>
        <taxon>Pterygota</taxon>
        <taxon>Neoptera</taxon>
        <taxon>Paraneoptera</taxon>
        <taxon>Hemiptera</taxon>
        <taxon>Sternorrhyncha</taxon>
        <taxon>Coccoidea</taxon>
        <taxon>Coccidae</taxon>
        <taxon>Parthenolecanium</taxon>
    </lineage>
</organism>
<dbReference type="InterPro" id="IPR020067">
    <property type="entry name" value="Frizzled_dom"/>
</dbReference>
<dbReference type="InterPro" id="IPR036055">
    <property type="entry name" value="LDL_receptor-like_sf"/>
</dbReference>
<evidence type="ECO:0008006" key="10">
    <source>
        <dbReference type="Google" id="ProtNLM"/>
    </source>
</evidence>
<dbReference type="PANTHER" id="PTHR24258:SF146">
    <property type="entry name" value="ATRIAL NATRIURETIC PEPTIDE-CONVERTING ENZYME"/>
    <property type="match status" value="1"/>
</dbReference>
<comment type="caution">
    <text evidence="8">The sequence shown here is derived from an EMBL/GenBank/DDBJ whole genome shotgun (WGS) entry which is preliminary data.</text>
</comment>
<dbReference type="InterPro" id="IPR023415">
    <property type="entry name" value="LDLR_class-A_CS"/>
</dbReference>
<dbReference type="InterPro" id="IPR002172">
    <property type="entry name" value="LDrepeatLR_classA_rpt"/>
</dbReference>
<dbReference type="InterPro" id="IPR001254">
    <property type="entry name" value="Trypsin_dom"/>
</dbReference>
<dbReference type="CDD" id="cd00112">
    <property type="entry name" value="LDLa"/>
    <property type="match status" value="2"/>
</dbReference>
<dbReference type="PROSITE" id="PS50068">
    <property type="entry name" value="LDLRA_2"/>
    <property type="match status" value="1"/>
</dbReference>
<protein>
    <recommendedName>
        <fullName evidence="10">Atrial natriuretic peptide-converting enzyme</fullName>
    </recommendedName>
</protein>
<feature type="disulfide bond" evidence="5">
    <location>
        <begin position="363"/>
        <end position="378"/>
    </location>
</feature>
<gene>
    <name evidence="8" type="ORF">V9T40_002520</name>
</gene>
<dbReference type="Proteomes" id="UP001367676">
    <property type="component" value="Unassembled WGS sequence"/>
</dbReference>
<dbReference type="Gene3D" id="4.10.400.10">
    <property type="entry name" value="Low-density Lipoprotein Receptor"/>
    <property type="match status" value="1"/>
</dbReference>
<dbReference type="SMART" id="SM00063">
    <property type="entry name" value="FRI"/>
    <property type="match status" value="1"/>
</dbReference>
<dbReference type="PROSITE" id="PS50038">
    <property type="entry name" value="FZ"/>
    <property type="match status" value="1"/>
</dbReference>
<evidence type="ECO:0000256" key="3">
    <source>
        <dbReference type="ARBA" id="ARBA00023157"/>
    </source>
</evidence>
<dbReference type="Pfam" id="PF01392">
    <property type="entry name" value="Fz"/>
    <property type="match status" value="1"/>
</dbReference>
<evidence type="ECO:0000256" key="2">
    <source>
        <dbReference type="ARBA" id="ARBA00022968"/>
    </source>
</evidence>
<comment type="subcellular location">
    <subcellularLocation>
        <location evidence="1">Cell membrane</location>
        <topology evidence="1">Single-pass type II membrane protein</topology>
    </subcellularLocation>
</comment>
<evidence type="ECO:0000256" key="4">
    <source>
        <dbReference type="PROSITE-ProRule" id="PRU00090"/>
    </source>
</evidence>
<dbReference type="SUPFAM" id="SSF63501">
    <property type="entry name" value="Frizzled cysteine-rich domain"/>
    <property type="match status" value="1"/>
</dbReference>
<dbReference type="GO" id="GO:0005886">
    <property type="term" value="C:plasma membrane"/>
    <property type="evidence" value="ECO:0007669"/>
    <property type="project" value="UniProtKB-SubCell"/>
</dbReference>
<reference evidence="8 9" key="1">
    <citation type="submission" date="2024-03" db="EMBL/GenBank/DDBJ databases">
        <title>Adaptation during the transition from Ophiocordyceps entomopathogen to insect associate is accompanied by gene loss and intensified selection.</title>
        <authorList>
            <person name="Ward C.M."/>
            <person name="Onetto C.A."/>
            <person name="Borneman A.R."/>
        </authorList>
    </citation>
    <scope>NUCLEOTIDE SEQUENCE [LARGE SCALE GENOMIC DNA]</scope>
    <source>
        <strain evidence="8">AWRI1</strain>
        <tissue evidence="8">Single Adult Female</tissue>
    </source>
</reference>
<dbReference type="InterPro" id="IPR009003">
    <property type="entry name" value="Peptidase_S1_PA"/>
</dbReference>
<evidence type="ECO:0000313" key="8">
    <source>
        <dbReference type="EMBL" id="KAK7590907.1"/>
    </source>
</evidence>
<dbReference type="GO" id="GO:0006508">
    <property type="term" value="P:proteolysis"/>
    <property type="evidence" value="ECO:0007669"/>
    <property type="project" value="InterPro"/>
</dbReference>
<evidence type="ECO:0000313" key="9">
    <source>
        <dbReference type="Proteomes" id="UP001367676"/>
    </source>
</evidence>
<dbReference type="CDD" id="cd07066">
    <property type="entry name" value="CRD_FZ"/>
    <property type="match status" value="1"/>
</dbReference>
<dbReference type="SMART" id="SM00020">
    <property type="entry name" value="Tryp_SPc"/>
    <property type="match status" value="1"/>
</dbReference>